<accession>A0A9X2XA79</accession>
<reference evidence="2" key="1">
    <citation type="submission" date="2022-08" db="EMBL/GenBank/DDBJ databases">
        <title>Chelativorans sichuanense sp. nov., a paraffin oil-degrading bacterium isolated from a mixture of oil-based drill cuttings and paddy soil.</title>
        <authorList>
            <person name="Yu J."/>
            <person name="Liu H."/>
            <person name="Chen Q."/>
        </authorList>
    </citation>
    <scope>NUCLEOTIDE SEQUENCE</scope>
    <source>
        <strain evidence="2">SCAU 2101</strain>
    </source>
</reference>
<feature type="region of interest" description="Disordered" evidence="1">
    <location>
        <begin position="15"/>
        <end position="47"/>
    </location>
</feature>
<protein>
    <submittedName>
        <fullName evidence="2">Uncharacterized protein</fullName>
    </submittedName>
</protein>
<evidence type="ECO:0000256" key="1">
    <source>
        <dbReference type="SAM" id="MobiDB-lite"/>
    </source>
</evidence>
<sequence>MSLLSREELLNLVRQAQANPPGTPVKRGGTTEEAVTQTRDLRDEWED</sequence>
<dbReference type="AlphaFoldDB" id="A0A9X2XA79"/>
<dbReference type="Proteomes" id="UP001149009">
    <property type="component" value="Unassembled WGS sequence"/>
</dbReference>
<keyword evidence="3" id="KW-1185">Reference proteome</keyword>
<evidence type="ECO:0000313" key="2">
    <source>
        <dbReference type="EMBL" id="MCT8991825.1"/>
    </source>
</evidence>
<comment type="caution">
    <text evidence="2">The sequence shown here is derived from an EMBL/GenBank/DDBJ whole genome shotgun (WGS) entry which is preliminary data.</text>
</comment>
<organism evidence="2 3">
    <name type="scientific">Chelativorans petroleitrophicus</name>
    <dbReference type="NCBI Taxonomy" id="2975484"/>
    <lineage>
        <taxon>Bacteria</taxon>
        <taxon>Pseudomonadati</taxon>
        <taxon>Pseudomonadota</taxon>
        <taxon>Alphaproteobacteria</taxon>
        <taxon>Hyphomicrobiales</taxon>
        <taxon>Phyllobacteriaceae</taxon>
        <taxon>Chelativorans</taxon>
    </lineage>
</organism>
<dbReference type="RefSeq" id="WP_261516765.1">
    <property type="nucleotide sequence ID" value="NZ_JAODNV010000019.1"/>
</dbReference>
<gene>
    <name evidence="2" type="ORF">NYR54_16260</name>
</gene>
<evidence type="ECO:0000313" key="3">
    <source>
        <dbReference type="Proteomes" id="UP001149009"/>
    </source>
</evidence>
<proteinExistence type="predicted"/>
<name>A0A9X2XA79_9HYPH</name>
<dbReference type="EMBL" id="JAODNV010000019">
    <property type="protein sequence ID" value="MCT8991825.1"/>
    <property type="molecule type" value="Genomic_DNA"/>
</dbReference>